<name>A0A084W4H1_ANOSI</name>
<dbReference type="VEuPathDB" id="VectorBase:ASIC013036"/>
<accession>A0A084W4H1</accession>
<gene>
    <name evidence="1" type="ORF">ZHAS_00013036</name>
</gene>
<organism evidence="1">
    <name type="scientific">Anopheles sinensis</name>
    <name type="common">Mosquito</name>
    <dbReference type="NCBI Taxonomy" id="74873"/>
    <lineage>
        <taxon>Eukaryota</taxon>
        <taxon>Metazoa</taxon>
        <taxon>Ecdysozoa</taxon>
        <taxon>Arthropoda</taxon>
        <taxon>Hexapoda</taxon>
        <taxon>Insecta</taxon>
        <taxon>Pterygota</taxon>
        <taxon>Neoptera</taxon>
        <taxon>Endopterygota</taxon>
        <taxon>Diptera</taxon>
        <taxon>Nematocera</taxon>
        <taxon>Culicoidea</taxon>
        <taxon>Culicidae</taxon>
        <taxon>Anophelinae</taxon>
        <taxon>Anopheles</taxon>
    </lineage>
</organism>
<dbReference type="Proteomes" id="UP000030765">
    <property type="component" value="Unassembled WGS sequence"/>
</dbReference>
<evidence type="ECO:0000313" key="1">
    <source>
        <dbReference type="EMBL" id="KFB45115.1"/>
    </source>
</evidence>
<reference evidence="2" key="2">
    <citation type="submission" date="2020-05" db="UniProtKB">
        <authorList>
            <consortium name="EnsemblMetazoa"/>
        </authorList>
    </citation>
    <scope>IDENTIFICATION</scope>
</reference>
<dbReference type="EMBL" id="KE525298">
    <property type="protein sequence ID" value="KFB45115.1"/>
    <property type="molecule type" value="Genomic_DNA"/>
</dbReference>
<evidence type="ECO:0000313" key="2">
    <source>
        <dbReference type="EnsemblMetazoa" id="ASIC013036-PA"/>
    </source>
</evidence>
<dbReference type="EMBL" id="ATLV01020332">
    <property type="status" value="NOT_ANNOTATED_CDS"/>
    <property type="molecule type" value="Genomic_DNA"/>
</dbReference>
<keyword evidence="3" id="KW-1185">Reference proteome</keyword>
<protein>
    <submittedName>
        <fullName evidence="1 2">Uncharacterized protein</fullName>
    </submittedName>
</protein>
<dbReference type="AlphaFoldDB" id="A0A084W4H1"/>
<dbReference type="EnsemblMetazoa" id="ASIC013036-RA">
    <property type="protein sequence ID" value="ASIC013036-PA"/>
    <property type="gene ID" value="ASIC013036"/>
</dbReference>
<reference evidence="1 3" key="1">
    <citation type="journal article" date="2014" name="BMC Genomics">
        <title>Genome sequence of Anopheles sinensis provides insight into genetics basis of mosquito competence for malaria parasites.</title>
        <authorList>
            <person name="Zhou D."/>
            <person name="Zhang D."/>
            <person name="Ding G."/>
            <person name="Shi L."/>
            <person name="Hou Q."/>
            <person name="Ye Y."/>
            <person name="Xu Y."/>
            <person name="Zhou H."/>
            <person name="Xiong C."/>
            <person name="Li S."/>
            <person name="Yu J."/>
            <person name="Hong S."/>
            <person name="Yu X."/>
            <person name="Zou P."/>
            <person name="Chen C."/>
            <person name="Chang X."/>
            <person name="Wang W."/>
            <person name="Lv Y."/>
            <person name="Sun Y."/>
            <person name="Ma L."/>
            <person name="Shen B."/>
            <person name="Zhu C."/>
        </authorList>
    </citation>
    <scope>NUCLEOTIDE SEQUENCE [LARGE SCALE GENOMIC DNA]</scope>
</reference>
<sequence length="97" mass="11028">MRAREPKICPKNLRAARHRFKVDKVTTRHQILIGAYSRSASGAPVLKLESEPPRFGWETFKATASDSVSISFRPSQLRRSYRVTVATTDKSRVRPSK</sequence>
<evidence type="ECO:0000313" key="3">
    <source>
        <dbReference type="Proteomes" id="UP000030765"/>
    </source>
</evidence>
<proteinExistence type="predicted"/>